<dbReference type="OrthoDB" id="1601at2759"/>
<dbReference type="InterPro" id="IPR013912">
    <property type="entry name" value="Adenylate_cyclase-assoc_CAP_C"/>
</dbReference>
<evidence type="ECO:0000256" key="1">
    <source>
        <dbReference type="ARBA" id="ARBA00007659"/>
    </source>
</evidence>
<evidence type="ECO:0000259" key="3">
    <source>
        <dbReference type="PROSITE" id="PS51329"/>
    </source>
</evidence>
<organism evidence="6">
    <name type="scientific">Soboliphyme baturini</name>
    <dbReference type="NCBI Taxonomy" id="241478"/>
    <lineage>
        <taxon>Eukaryota</taxon>
        <taxon>Metazoa</taxon>
        <taxon>Ecdysozoa</taxon>
        <taxon>Nematoda</taxon>
        <taxon>Enoplea</taxon>
        <taxon>Dorylaimia</taxon>
        <taxon>Dioctophymatida</taxon>
        <taxon>Dioctophymatoidea</taxon>
        <taxon>Soboliphymatidae</taxon>
        <taxon>Soboliphyme</taxon>
    </lineage>
</organism>
<dbReference type="PANTHER" id="PTHR10652:SF0">
    <property type="entry name" value="ADENYLYL CYCLASE-ASSOCIATED PROTEIN"/>
    <property type="match status" value="1"/>
</dbReference>
<dbReference type="Proteomes" id="UP000270296">
    <property type="component" value="Unassembled WGS sequence"/>
</dbReference>
<dbReference type="SUPFAM" id="SSF69340">
    <property type="entry name" value="C-terminal domain of adenylylcyclase associated protein"/>
    <property type="match status" value="1"/>
</dbReference>
<dbReference type="GO" id="GO:0005737">
    <property type="term" value="C:cytoplasm"/>
    <property type="evidence" value="ECO:0007669"/>
    <property type="project" value="TreeGrafter"/>
</dbReference>
<feature type="region of interest" description="Disordered" evidence="2">
    <location>
        <begin position="1"/>
        <end position="30"/>
    </location>
</feature>
<gene>
    <name evidence="4" type="ORF">SBAD_LOCUS7075</name>
</gene>
<dbReference type="PROSITE" id="PS51329">
    <property type="entry name" value="C_CAP_COFACTOR_C"/>
    <property type="match status" value="1"/>
</dbReference>
<feature type="compositionally biased region" description="Polar residues" evidence="2">
    <location>
        <begin position="13"/>
        <end position="30"/>
    </location>
</feature>
<evidence type="ECO:0000313" key="4">
    <source>
        <dbReference type="EMBL" id="VDP11773.1"/>
    </source>
</evidence>
<dbReference type="InterPro" id="IPR016098">
    <property type="entry name" value="CAP/MinC_C"/>
</dbReference>
<dbReference type="InterPro" id="IPR006599">
    <property type="entry name" value="CARP_motif"/>
</dbReference>
<reference evidence="4 5" key="2">
    <citation type="submission" date="2018-11" db="EMBL/GenBank/DDBJ databases">
        <authorList>
            <consortium name="Pathogen Informatics"/>
        </authorList>
    </citation>
    <scope>NUCLEOTIDE SEQUENCE [LARGE SCALE GENOMIC DNA]</scope>
</reference>
<dbReference type="InterPro" id="IPR001837">
    <property type="entry name" value="Adenylate_cyclase-assoc_CAP"/>
</dbReference>
<dbReference type="GO" id="GO:0000902">
    <property type="term" value="P:cell morphogenesis"/>
    <property type="evidence" value="ECO:0007669"/>
    <property type="project" value="TreeGrafter"/>
</dbReference>
<name>A0A183ITX7_9BILA</name>
<keyword evidence="5" id="KW-1185">Reference proteome</keyword>
<dbReference type="GO" id="GO:0019933">
    <property type="term" value="P:cAMP-mediated signaling"/>
    <property type="evidence" value="ECO:0007669"/>
    <property type="project" value="TreeGrafter"/>
</dbReference>
<dbReference type="FunFam" id="2.160.20.70:FF:000001">
    <property type="entry name" value="Adenylyl cyclase-associated protein"/>
    <property type="match status" value="1"/>
</dbReference>
<protein>
    <submittedName>
        <fullName evidence="6">Adenylyl cyclase-associated protein</fullName>
    </submittedName>
</protein>
<feature type="compositionally biased region" description="Pro residues" evidence="2">
    <location>
        <begin position="1"/>
        <end position="10"/>
    </location>
</feature>
<feature type="domain" description="C-CAP/cofactor C-like" evidence="3">
    <location>
        <begin position="91"/>
        <end position="226"/>
    </location>
</feature>
<evidence type="ECO:0000313" key="6">
    <source>
        <dbReference type="WBParaSite" id="SBAD_0000734001-mRNA-1"/>
    </source>
</evidence>
<evidence type="ECO:0000256" key="2">
    <source>
        <dbReference type="SAM" id="MobiDB-lite"/>
    </source>
</evidence>
<dbReference type="AlphaFoldDB" id="A0A183ITX7"/>
<dbReference type="GO" id="GO:0003779">
    <property type="term" value="F:actin binding"/>
    <property type="evidence" value="ECO:0007669"/>
    <property type="project" value="InterPro"/>
</dbReference>
<dbReference type="PANTHER" id="PTHR10652">
    <property type="entry name" value="ADENYLYL CYCLASE-ASSOCIATED PROTEIN"/>
    <property type="match status" value="1"/>
</dbReference>
<proteinExistence type="inferred from homology"/>
<dbReference type="EMBL" id="UZAM01010296">
    <property type="protein sequence ID" value="VDP11773.1"/>
    <property type="molecule type" value="Genomic_DNA"/>
</dbReference>
<comment type="similarity">
    <text evidence="1">Belongs to the CAP family.</text>
</comment>
<dbReference type="InterPro" id="IPR036223">
    <property type="entry name" value="CAP_C_sf"/>
</dbReference>
<dbReference type="GO" id="GO:0007015">
    <property type="term" value="P:actin filament organization"/>
    <property type="evidence" value="ECO:0007669"/>
    <property type="project" value="TreeGrafter"/>
</dbReference>
<dbReference type="InterPro" id="IPR017901">
    <property type="entry name" value="C-CAP_CF_C-like"/>
</dbReference>
<accession>A0A183ITX7</accession>
<dbReference type="Pfam" id="PF08603">
    <property type="entry name" value="CAP_C"/>
    <property type="match status" value="1"/>
</dbReference>
<sequence>SSQPPPPPPSLTGFISSIEPSQDESPSLSDLRSALFSEINKGPDITKGLKKVTADMQTHKNPALRLHEPVVEEHVQETKSGVKVHSKVTGPPLIQCEGGKKWIIENHVSNQNITVQIADMKQVVYIYNCVDSLVQLKGKANSVTLDNCKRLSLVFENLVSSVEVINCQKVQIQTLGTMPTVTIQNTDGCQIYLSKESLNAEIVSSRSSEMNMLVPDNSGEFHEFNIPEQFKSVWNGRKVDTFPADLI</sequence>
<reference evidence="6" key="1">
    <citation type="submission" date="2016-06" db="UniProtKB">
        <authorList>
            <consortium name="WormBaseParasite"/>
        </authorList>
    </citation>
    <scope>IDENTIFICATION</scope>
</reference>
<dbReference type="GO" id="GO:0008179">
    <property type="term" value="F:adenylate cyclase binding"/>
    <property type="evidence" value="ECO:0007669"/>
    <property type="project" value="TreeGrafter"/>
</dbReference>
<dbReference type="Gene3D" id="2.160.20.70">
    <property type="match status" value="1"/>
</dbReference>
<evidence type="ECO:0000313" key="5">
    <source>
        <dbReference type="Proteomes" id="UP000270296"/>
    </source>
</evidence>
<dbReference type="SMART" id="SM00673">
    <property type="entry name" value="CARP"/>
    <property type="match status" value="2"/>
</dbReference>
<dbReference type="WBParaSite" id="SBAD_0000734001-mRNA-1">
    <property type="protein sequence ID" value="SBAD_0000734001-mRNA-1"/>
    <property type="gene ID" value="SBAD_0000734001"/>
</dbReference>